<reference evidence="1" key="1">
    <citation type="submission" date="2021-11" db="EMBL/GenBank/DDBJ databases">
        <title>Streptomyces corallinus and Kineosporia corallina sp. nov., two new coral-derived marine actinobacteria.</title>
        <authorList>
            <person name="Buangrab K."/>
            <person name="Sutthacheep M."/>
            <person name="Yeemin T."/>
            <person name="Harunari E."/>
            <person name="Igarashi Y."/>
            <person name="Sripreechasak P."/>
            <person name="Kanchanasin P."/>
            <person name="Tanasupawat S."/>
            <person name="Phongsopitanun W."/>
        </authorList>
    </citation>
    <scope>NUCLEOTIDE SEQUENCE</scope>
    <source>
        <strain evidence="1">JCM 31032</strain>
    </source>
</reference>
<protein>
    <submittedName>
        <fullName evidence="1">Uncharacterized protein</fullName>
    </submittedName>
</protein>
<keyword evidence="2" id="KW-1185">Reference proteome</keyword>
<gene>
    <name evidence="1" type="ORF">LR394_09005</name>
</gene>
<organism evidence="1 2">
    <name type="scientific">Kineosporia babensis</name>
    <dbReference type="NCBI Taxonomy" id="499548"/>
    <lineage>
        <taxon>Bacteria</taxon>
        <taxon>Bacillati</taxon>
        <taxon>Actinomycetota</taxon>
        <taxon>Actinomycetes</taxon>
        <taxon>Kineosporiales</taxon>
        <taxon>Kineosporiaceae</taxon>
        <taxon>Kineosporia</taxon>
    </lineage>
</organism>
<sequence length="100" mass="10993">MEANDIATAALALIAVVVSAVAARQARAAARLQANQQFKFDGAMSAIAWREQVLDLHDRGLSPHQIRRIMLLEDGGEGYEEGNGRIEDVLREVPRSPKRD</sequence>
<dbReference type="RefSeq" id="WP_231440215.1">
    <property type="nucleotide sequence ID" value="NZ_JAJOMB010000004.1"/>
</dbReference>
<dbReference type="Proteomes" id="UP001138997">
    <property type="component" value="Unassembled WGS sequence"/>
</dbReference>
<dbReference type="EMBL" id="JAJOMB010000004">
    <property type="protein sequence ID" value="MCD5311034.1"/>
    <property type="molecule type" value="Genomic_DNA"/>
</dbReference>
<evidence type="ECO:0000313" key="2">
    <source>
        <dbReference type="Proteomes" id="UP001138997"/>
    </source>
</evidence>
<name>A0A9X1SSX3_9ACTN</name>
<dbReference type="AlphaFoldDB" id="A0A9X1SSX3"/>
<proteinExistence type="predicted"/>
<comment type="caution">
    <text evidence="1">The sequence shown here is derived from an EMBL/GenBank/DDBJ whole genome shotgun (WGS) entry which is preliminary data.</text>
</comment>
<accession>A0A9X1SSX3</accession>
<evidence type="ECO:0000313" key="1">
    <source>
        <dbReference type="EMBL" id="MCD5311034.1"/>
    </source>
</evidence>